<proteinExistence type="predicted"/>
<gene>
    <name evidence="3" type="ORF">ROLI_035930</name>
</gene>
<protein>
    <recommendedName>
        <fullName evidence="5">PEP-CTERM protein-sorting domain-containing protein</fullName>
    </recommendedName>
</protein>
<keyword evidence="4" id="KW-1185">Reference proteome</keyword>
<accession>A0ABZ2BWR0</accession>
<keyword evidence="2" id="KW-0732">Signal</keyword>
<keyword evidence="1" id="KW-1133">Transmembrane helix</keyword>
<sequence>MGIFNVRGALSAVIVCVAMGSTAASAAVVDLYRITVKGTFQSVVESPFGPPRTSGSVFSPAFGKSLELVFSMPLDSVAFEKGAFADKFNGEVTVKLGGSVLAPSTTQRIDVLSLGDFSFFDSVRIDTRLASDAFGFANFSNFLNITFTAGDREGTGVDLSAGFPRDLSPSIFEIYSFSVDAIDSVTGLNFGFASVESVSVDIISANPIAVPLPASALLLGIGLVGLGALGRRQRAG</sequence>
<evidence type="ECO:0000313" key="3">
    <source>
        <dbReference type="EMBL" id="WVX50495.1"/>
    </source>
</evidence>
<feature type="transmembrane region" description="Helical" evidence="1">
    <location>
        <begin position="208"/>
        <end position="229"/>
    </location>
</feature>
<keyword evidence="1" id="KW-0812">Transmembrane</keyword>
<reference evidence="4" key="1">
    <citation type="submission" date="2024-01" db="EMBL/GenBank/DDBJ databases">
        <title>Roseobacter fucihabitans sp. nov., isolated from the brown alga Fucus spiralis.</title>
        <authorList>
            <person name="Hahnke S."/>
            <person name="Berger M."/>
            <person name="Schlingloff A."/>
            <person name="Athale I."/>
            <person name="Neumann-Schaal M."/>
            <person name="Adenaya A."/>
            <person name="Poehlein A."/>
            <person name="Daniel R."/>
            <person name="Pertersen J."/>
            <person name="Brinkhoff T."/>
        </authorList>
    </citation>
    <scope>NUCLEOTIDE SEQUENCE [LARGE SCALE GENOMIC DNA]</scope>
    <source>
        <strain evidence="4">B14</strain>
    </source>
</reference>
<dbReference type="NCBIfam" id="TIGR03370">
    <property type="entry name" value="VPLPA-CTERM"/>
    <property type="match status" value="1"/>
</dbReference>
<evidence type="ECO:0000256" key="1">
    <source>
        <dbReference type="SAM" id="Phobius"/>
    </source>
</evidence>
<dbReference type="EMBL" id="CP143423">
    <property type="protein sequence ID" value="WVX50495.1"/>
    <property type="molecule type" value="Genomic_DNA"/>
</dbReference>
<keyword evidence="1" id="KW-0472">Membrane</keyword>
<name>A0ABZ2BWR0_9RHOB</name>
<evidence type="ECO:0008006" key="5">
    <source>
        <dbReference type="Google" id="ProtNLM"/>
    </source>
</evidence>
<dbReference type="RefSeq" id="WP_187428970.1">
    <property type="nucleotide sequence ID" value="NZ_CP143423.1"/>
</dbReference>
<evidence type="ECO:0000256" key="2">
    <source>
        <dbReference type="SAM" id="SignalP"/>
    </source>
</evidence>
<organism evidence="3 4">
    <name type="scientific">Roseobacter fucihabitans</name>
    <dbReference type="NCBI Taxonomy" id="1537242"/>
    <lineage>
        <taxon>Bacteria</taxon>
        <taxon>Pseudomonadati</taxon>
        <taxon>Pseudomonadota</taxon>
        <taxon>Alphaproteobacteria</taxon>
        <taxon>Rhodobacterales</taxon>
        <taxon>Roseobacteraceae</taxon>
        <taxon>Roseobacter</taxon>
    </lineage>
</organism>
<dbReference type="InterPro" id="IPR022472">
    <property type="entry name" value="VPLPA-CTERM"/>
</dbReference>
<feature type="signal peptide" evidence="2">
    <location>
        <begin position="1"/>
        <end position="26"/>
    </location>
</feature>
<evidence type="ECO:0000313" key="4">
    <source>
        <dbReference type="Proteomes" id="UP001318682"/>
    </source>
</evidence>
<feature type="chain" id="PRO_5046056512" description="PEP-CTERM protein-sorting domain-containing protein" evidence="2">
    <location>
        <begin position="27"/>
        <end position="236"/>
    </location>
</feature>
<dbReference type="Proteomes" id="UP001318682">
    <property type="component" value="Chromosome"/>
</dbReference>